<dbReference type="SUPFAM" id="SSF49503">
    <property type="entry name" value="Cupredoxins"/>
    <property type="match status" value="3"/>
</dbReference>
<keyword evidence="4" id="KW-0560">Oxidoreductase</keyword>
<dbReference type="Pfam" id="PF00394">
    <property type="entry name" value="Cu-oxidase"/>
    <property type="match status" value="1"/>
</dbReference>
<evidence type="ECO:0000256" key="1">
    <source>
        <dbReference type="ARBA" id="ARBA00010609"/>
    </source>
</evidence>
<dbReference type="PANTHER" id="PTHR11709">
    <property type="entry name" value="MULTI-COPPER OXIDASE"/>
    <property type="match status" value="1"/>
</dbReference>
<dbReference type="Gene3D" id="2.60.40.420">
    <property type="entry name" value="Cupredoxins - blue copper proteins"/>
    <property type="match status" value="3"/>
</dbReference>
<dbReference type="GO" id="GO:0033573">
    <property type="term" value="C:high-affinity iron permease complex"/>
    <property type="evidence" value="ECO:0007669"/>
    <property type="project" value="TreeGrafter"/>
</dbReference>
<reference evidence="10" key="1">
    <citation type="journal article" date="2020" name="Stud. Mycol.">
        <title>101 Dothideomycetes genomes: a test case for predicting lifestyles and emergence of pathogens.</title>
        <authorList>
            <person name="Haridas S."/>
            <person name="Albert R."/>
            <person name="Binder M."/>
            <person name="Bloem J."/>
            <person name="Labutti K."/>
            <person name="Salamov A."/>
            <person name="Andreopoulos B."/>
            <person name="Baker S."/>
            <person name="Barry K."/>
            <person name="Bills G."/>
            <person name="Bluhm B."/>
            <person name="Cannon C."/>
            <person name="Castanera R."/>
            <person name="Culley D."/>
            <person name="Daum C."/>
            <person name="Ezra D."/>
            <person name="Gonzalez J."/>
            <person name="Henrissat B."/>
            <person name="Kuo A."/>
            <person name="Liang C."/>
            <person name="Lipzen A."/>
            <person name="Lutzoni F."/>
            <person name="Magnuson J."/>
            <person name="Mondo S."/>
            <person name="Nolan M."/>
            <person name="Ohm R."/>
            <person name="Pangilinan J."/>
            <person name="Park H.-J."/>
            <person name="Ramirez L."/>
            <person name="Alfaro M."/>
            <person name="Sun H."/>
            <person name="Tritt A."/>
            <person name="Yoshinaga Y."/>
            <person name="Zwiers L.-H."/>
            <person name="Turgeon B."/>
            <person name="Goodwin S."/>
            <person name="Spatafora J."/>
            <person name="Crous P."/>
            <person name="Grigoriev I."/>
        </authorList>
    </citation>
    <scope>NUCLEOTIDE SEQUENCE</scope>
    <source>
        <strain evidence="10">CBS 113979</strain>
    </source>
</reference>
<feature type="domain" description="Plastocyanin-like" evidence="7">
    <location>
        <begin position="150"/>
        <end position="287"/>
    </location>
</feature>
<dbReference type="InterPro" id="IPR011707">
    <property type="entry name" value="Cu-oxidase-like_N"/>
</dbReference>
<keyword evidence="3 6" id="KW-0732">Signal</keyword>
<comment type="similarity">
    <text evidence="1">Belongs to the multicopper oxidase family.</text>
</comment>
<evidence type="ECO:0000259" key="8">
    <source>
        <dbReference type="Pfam" id="PF07731"/>
    </source>
</evidence>
<evidence type="ECO:0000256" key="5">
    <source>
        <dbReference type="ARBA" id="ARBA00023008"/>
    </source>
</evidence>
<dbReference type="InterPro" id="IPR008972">
    <property type="entry name" value="Cupredoxin"/>
</dbReference>
<dbReference type="PROSITE" id="PS00079">
    <property type="entry name" value="MULTICOPPER_OXIDASE1"/>
    <property type="match status" value="1"/>
</dbReference>
<dbReference type="GO" id="GO:0005507">
    <property type="term" value="F:copper ion binding"/>
    <property type="evidence" value="ECO:0007669"/>
    <property type="project" value="InterPro"/>
</dbReference>
<dbReference type="InterPro" id="IPR011706">
    <property type="entry name" value="Cu-oxidase_C"/>
</dbReference>
<dbReference type="InterPro" id="IPR045087">
    <property type="entry name" value="Cu-oxidase_fam"/>
</dbReference>
<name>A0A6G1GPZ3_9PEZI</name>
<feature type="chain" id="PRO_5026030449" evidence="6">
    <location>
        <begin position="17"/>
        <end position="528"/>
    </location>
</feature>
<dbReference type="PANTHER" id="PTHR11709:SF361">
    <property type="entry name" value="IRON TRANSPORT MULTICOPPER OXIDASE FET3"/>
    <property type="match status" value="1"/>
</dbReference>
<dbReference type="PROSITE" id="PS00080">
    <property type="entry name" value="MULTICOPPER_OXIDASE2"/>
    <property type="match status" value="1"/>
</dbReference>
<keyword evidence="5" id="KW-0186">Copper</keyword>
<evidence type="ECO:0000259" key="9">
    <source>
        <dbReference type="Pfam" id="PF07732"/>
    </source>
</evidence>
<dbReference type="InterPro" id="IPR044130">
    <property type="entry name" value="CuRO_2_Fet3-like"/>
</dbReference>
<protein>
    <submittedName>
        <fullName evidence="10">Multicopper oxidase</fullName>
    </submittedName>
</protein>
<dbReference type="CDD" id="cd13851">
    <property type="entry name" value="CuRO_1_Fet3p"/>
    <property type="match status" value="1"/>
</dbReference>
<dbReference type="Pfam" id="PF07732">
    <property type="entry name" value="Cu-oxidase_3"/>
    <property type="match status" value="1"/>
</dbReference>
<dbReference type="Proteomes" id="UP000800041">
    <property type="component" value="Unassembled WGS sequence"/>
</dbReference>
<organism evidence="10 11">
    <name type="scientific">Aulographum hederae CBS 113979</name>
    <dbReference type="NCBI Taxonomy" id="1176131"/>
    <lineage>
        <taxon>Eukaryota</taxon>
        <taxon>Fungi</taxon>
        <taxon>Dikarya</taxon>
        <taxon>Ascomycota</taxon>
        <taxon>Pezizomycotina</taxon>
        <taxon>Dothideomycetes</taxon>
        <taxon>Pleosporomycetidae</taxon>
        <taxon>Aulographales</taxon>
        <taxon>Aulographaceae</taxon>
    </lineage>
</organism>
<sequence length="528" mass="57369">MFFLLLFLAVINTSLAKTVTYNFNVGWVTAAPDGFARPVQGINGQWPIPMIEANVGDRIVVHVVNNLGNQSTSLHFHGMYQQGTAGSDGSVGVTQCPIPPGSSYTYTFIANPPGTHWYHSHDRGQYPDGLRGIMIVHDPVWEATLGVTEQIPLVFSDWYHEQMPIMLQSYLAEENVNGIFPTPVALLVNESSKPPEFNFKPGRKYLLRMVNVGAVATQSFTIQDHTMTVVGIDGIEVKPVVTSSISLNVGQRYTVIVQSKLNPLSSFRYAVKMSPDMFTGPAPASLQLTVQGVVKYVSKLLGLILDLIGSLLDTSTLSPSTTLDDFALVPRDGERLLTPVARTIHLFINQQNFPDIGSRIQLGDQPYVESEYPSLFTALTTGATAADPVTYGPGIVPFIVQYNDVIQINLTNPQPFPHPMHLHGHSFQVVARGPGLWDGGDADFPPVPMKRDVASVPAGGFVVLRFRADNPGVWLFHCHIEWHLASGMAVTFVEAPGELQRGQVVGPAGLALCAGNAEPKSKPRALGV</sequence>
<feature type="signal peptide" evidence="6">
    <location>
        <begin position="1"/>
        <end position="16"/>
    </location>
</feature>
<proteinExistence type="inferred from homology"/>
<dbReference type="OrthoDB" id="2121828at2759"/>
<dbReference type="InterPro" id="IPR002355">
    <property type="entry name" value="Cu_oxidase_Cu_BS"/>
</dbReference>
<evidence type="ECO:0000259" key="7">
    <source>
        <dbReference type="Pfam" id="PF00394"/>
    </source>
</evidence>
<feature type="domain" description="Plastocyanin-like" evidence="9">
    <location>
        <begin position="25"/>
        <end position="139"/>
    </location>
</feature>
<dbReference type="GO" id="GO:0004322">
    <property type="term" value="F:ferroxidase activity"/>
    <property type="evidence" value="ECO:0007669"/>
    <property type="project" value="TreeGrafter"/>
</dbReference>
<dbReference type="GO" id="GO:0010106">
    <property type="term" value="P:cellular response to iron ion starvation"/>
    <property type="evidence" value="ECO:0007669"/>
    <property type="project" value="TreeGrafter"/>
</dbReference>
<dbReference type="EMBL" id="ML977179">
    <property type="protein sequence ID" value="KAF1982892.1"/>
    <property type="molecule type" value="Genomic_DNA"/>
</dbReference>
<evidence type="ECO:0000313" key="11">
    <source>
        <dbReference type="Proteomes" id="UP000800041"/>
    </source>
</evidence>
<evidence type="ECO:0000256" key="4">
    <source>
        <dbReference type="ARBA" id="ARBA00023002"/>
    </source>
</evidence>
<dbReference type="InterPro" id="IPR001117">
    <property type="entry name" value="Cu-oxidase_2nd"/>
</dbReference>
<evidence type="ECO:0000256" key="6">
    <source>
        <dbReference type="SAM" id="SignalP"/>
    </source>
</evidence>
<dbReference type="InterPro" id="IPR033138">
    <property type="entry name" value="Cu_oxidase_CS"/>
</dbReference>
<feature type="domain" description="Plastocyanin-like" evidence="8">
    <location>
        <begin position="372"/>
        <end position="497"/>
    </location>
</feature>
<accession>A0A6G1GPZ3</accession>
<evidence type="ECO:0000256" key="2">
    <source>
        <dbReference type="ARBA" id="ARBA00022723"/>
    </source>
</evidence>
<keyword evidence="11" id="KW-1185">Reference proteome</keyword>
<evidence type="ECO:0000313" key="10">
    <source>
        <dbReference type="EMBL" id="KAF1982892.1"/>
    </source>
</evidence>
<dbReference type="AlphaFoldDB" id="A0A6G1GPZ3"/>
<evidence type="ECO:0000256" key="3">
    <source>
        <dbReference type="ARBA" id="ARBA00022729"/>
    </source>
</evidence>
<dbReference type="CDD" id="cd13877">
    <property type="entry name" value="CuRO_2_Fet3p_like"/>
    <property type="match status" value="1"/>
</dbReference>
<keyword evidence="2" id="KW-0479">Metal-binding</keyword>
<dbReference type="GO" id="GO:0033215">
    <property type="term" value="P:reductive iron assimilation"/>
    <property type="evidence" value="ECO:0007669"/>
    <property type="project" value="TreeGrafter"/>
</dbReference>
<dbReference type="Pfam" id="PF07731">
    <property type="entry name" value="Cu-oxidase_2"/>
    <property type="match status" value="1"/>
</dbReference>
<gene>
    <name evidence="10" type="ORF">K402DRAFT_407234</name>
</gene>